<gene>
    <name evidence="1" type="ORF">DEO72_LG4g697</name>
</gene>
<sequence>MEAFGYCNGAAASTSSSVISSSPIWLRFPATGVEAMVVGAEARCCSGGSCADVSAGGDGTVVMLLFADAVEISGELQVRAAMDVVLCGAGSRRCRCRRGGWRYCGDGATEVCFSSPVVAGATRCCRGWWWPATRWRDGDVMVAGEMKRCGGDCHGDGRRGEN</sequence>
<keyword evidence="2" id="KW-1185">Reference proteome</keyword>
<name>A0A4D6LMQ0_VIGUN</name>
<evidence type="ECO:0000313" key="1">
    <source>
        <dbReference type="EMBL" id="QCD89748.1"/>
    </source>
</evidence>
<organism evidence="1 2">
    <name type="scientific">Vigna unguiculata</name>
    <name type="common">Cowpea</name>
    <dbReference type="NCBI Taxonomy" id="3917"/>
    <lineage>
        <taxon>Eukaryota</taxon>
        <taxon>Viridiplantae</taxon>
        <taxon>Streptophyta</taxon>
        <taxon>Embryophyta</taxon>
        <taxon>Tracheophyta</taxon>
        <taxon>Spermatophyta</taxon>
        <taxon>Magnoliopsida</taxon>
        <taxon>eudicotyledons</taxon>
        <taxon>Gunneridae</taxon>
        <taxon>Pentapetalae</taxon>
        <taxon>rosids</taxon>
        <taxon>fabids</taxon>
        <taxon>Fabales</taxon>
        <taxon>Fabaceae</taxon>
        <taxon>Papilionoideae</taxon>
        <taxon>50 kb inversion clade</taxon>
        <taxon>NPAAA clade</taxon>
        <taxon>indigoferoid/millettioid clade</taxon>
        <taxon>Phaseoleae</taxon>
        <taxon>Vigna</taxon>
    </lineage>
</organism>
<reference evidence="1 2" key="1">
    <citation type="submission" date="2019-04" db="EMBL/GenBank/DDBJ databases">
        <title>An improved genome assembly and genetic linkage map for asparagus bean, Vigna unguiculata ssp. sesquipedialis.</title>
        <authorList>
            <person name="Xia Q."/>
            <person name="Zhang R."/>
            <person name="Dong Y."/>
        </authorList>
    </citation>
    <scope>NUCLEOTIDE SEQUENCE [LARGE SCALE GENOMIC DNA]</scope>
    <source>
        <tissue evidence="1">Leaf</tissue>
    </source>
</reference>
<dbReference type="EMBL" id="CP039348">
    <property type="protein sequence ID" value="QCD89748.1"/>
    <property type="molecule type" value="Genomic_DNA"/>
</dbReference>
<evidence type="ECO:0000313" key="2">
    <source>
        <dbReference type="Proteomes" id="UP000501690"/>
    </source>
</evidence>
<accession>A0A4D6LMQ0</accession>
<dbReference type="AlphaFoldDB" id="A0A4D6LMQ0"/>
<dbReference type="Proteomes" id="UP000501690">
    <property type="component" value="Linkage Group LG4"/>
</dbReference>
<protein>
    <submittedName>
        <fullName evidence="1">Uncharacterized protein</fullName>
    </submittedName>
</protein>
<proteinExistence type="predicted"/>